<dbReference type="Proteomes" id="UP001516023">
    <property type="component" value="Unassembled WGS sequence"/>
</dbReference>
<reference evidence="10 11" key="1">
    <citation type="journal article" date="2020" name="G3 (Bethesda)">
        <title>Improved Reference Genome for Cyclotella cryptica CCMP332, a Model for Cell Wall Morphogenesis, Salinity Adaptation, and Lipid Production in Diatoms (Bacillariophyta).</title>
        <authorList>
            <person name="Roberts W.R."/>
            <person name="Downey K.M."/>
            <person name="Ruck E.C."/>
            <person name="Traller J.C."/>
            <person name="Alverson A.J."/>
        </authorList>
    </citation>
    <scope>NUCLEOTIDE SEQUENCE [LARGE SCALE GENOMIC DNA]</scope>
    <source>
        <strain evidence="10 11">CCMP332</strain>
    </source>
</reference>
<keyword evidence="4" id="KW-0255">Endonuclease</keyword>
<accession>A0ABD3PQQ5</accession>
<evidence type="ECO:0000256" key="3">
    <source>
        <dbReference type="ARBA" id="ARBA00022722"/>
    </source>
</evidence>
<evidence type="ECO:0000256" key="2">
    <source>
        <dbReference type="ARBA" id="ARBA00022695"/>
    </source>
</evidence>
<keyword evidence="3" id="KW-0540">Nuclease</keyword>
<evidence type="ECO:0000256" key="5">
    <source>
        <dbReference type="ARBA" id="ARBA00022801"/>
    </source>
</evidence>
<dbReference type="FunFam" id="1.10.340.70:FF:000001">
    <property type="entry name" value="Retrovirus-related Pol polyprotein from transposon gypsy-like Protein"/>
    <property type="match status" value="1"/>
</dbReference>
<proteinExistence type="predicted"/>
<keyword evidence="1" id="KW-0808">Transferase</keyword>
<evidence type="ECO:0000313" key="11">
    <source>
        <dbReference type="Proteomes" id="UP001516023"/>
    </source>
</evidence>
<gene>
    <name evidence="10" type="ORF">HJC23_012036</name>
</gene>
<evidence type="ECO:0000259" key="9">
    <source>
        <dbReference type="Pfam" id="PF17921"/>
    </source>
</evidence>
<evidence type="ECO:0000256" key="1">
    <source>
        <dbReference type="ARBA" id="ARBA00022679"/>
    </source>
</evidence>
<dbReference type="PANTHER" id="PTHR37984">
    <property type="entry name" value="PROTEIN CBG26694"/>
    <property type="match status" value="1"/>
</dbReference>
<keyword evidence="5" id="KW-0378">Hydrolase</keyword>
<dbReference type="EMBL" id="JABMIG020000127">
    <property type="protein sequence ID" value="KAL3790480.1"/>
    <property type="molecule type" value="Genomic_DNA"/>
</dbReference>
<evidence type="ECO:0000313" key="10">
    <source>
        <dbReference type="EMBL" id="KAL3790480.1"/>
    </source>
</evidence>
<dbReference type="Pfam" id="PF17921">
    <property type="entry name" value="Integrase_H2C2"/>
    <property type="match status" value="1"/>
</dbReference>
<keyword evidence="2" id="KW-0548">Nucleotidyltransferase</keyword>
<dbReference type="InterPro" id="IPR041373">
    <property type="entry name" value="RT_RNaseH"/>
</dbReference>
<feature type="domain" description="Integrase zinc-binding" evidence="9">
    <location>
        <begin position="1900"/>
        <end position="1958"/>
    </location>
</feature>
<keyword evidence="11" id="KW-1185">Reference proteome</keyword>
<evidence type="ECO:0000259" key="8">
    <source>
        <dbReference type="Pfam" id="PF17917"/>
    </source>
</evidence>
<evidence type="ECO:0000256" key="6">
    <source>
        <dbReference type="ARBA" id="ARBA00022918"/>
    </source>
</evidence>
<dbReference type="GO" id="GO:0016787">
    <property type="term" value="F:hydrolase activity"/>
    <property type="evidence" value="ECO:0007669"/>
    <property type="project" value="UniProtKB-KW"/>
</dbReference>
<dbReference type="Gene3D" id="3.30.70.270">
    <property type="match status" value="1"/>
</dbReference>
<dbReference type="Gene3D" id="1.10.340.70">
    <property type="match status" value="1"/>
</dbReference>
<dbReference type="GO" id="GO:0004519">
    <property type="term" value="F:endonuclease activity"/>
    <property type="evidence" value="ECO:0007669"/>
    <property type="project" value="UniProtKB-KW"/>
</dbReference>
<dbReference type="GO" id="GO:0003964">
    <property type="term" value="F:RNA-directed DNA polymerase activity"/>
    <property type="evidence" value="ECO:0007669"/>
    <property type="project" value="UniProtKB-KW"/>
</dbReference>
<keyword evidence="6" id="KW-0695">RNA-directed DNA polymerase</keyword>
<dbReference type="Gene3D" id="3.10.10.10">
    <property type="entry name" value="HIV Type 1 Reverse Transcriptase, subunit A, domain 1"/>
    <property type="match status" value="1"/>
</dbReference>
<comment type="caution">
    <text evidence="10">The sequence shown here is derived from an EMBL/GenBank/DDBJ whole genome shotgun (WGS) entry which is preliminary data.</text>
</comment>
<dbReference type="InterPro" id="IPR050951">
    <property type="entry name" value="Retrovirus_Pol_polyprotein"/>
</dbReference>
<dbReference type="InterPro" id="IPR041588">
    <property type="entry name" value="Integrase_H2C2"/>
</dbReference>
<organism evidence="10 11">
    <name type="scientific">Cyclotella cryptica</name>
    <dbReference type="NCBI Taxonomy" id="29204"/>
    <lineage>
        <taxon>Eukaryota</taxon>
        <taxon>Sar</taxon>
        <taxon>Stramenopiles</taxon>
        <taxon>Ochrophyta</taxon>
        <taxon>Bacillariophyta</taxon>
        <taxon>Coscinodiscophyceae</taxon>
        <taxon>Thalassiosirophycidae</taxon>
        <taxon>Stephanodiscales</taxon>
        <taxon>Stephanodiscaceae</taxon>
        <taxon>Cyclotella</taxon>
    </lineage>
</organism>
<evidence type="ECO:0000256" key="7">
    <source>
        <dbReference type="SAM" id="MobiDB-lite"/>
    </source>
</evidence>
<dbReference type="Pfam" id="PF17917">
    <property type="entry name" value="RT_RNaseH"/>
    <property type="match status" value="1"/>
</dbReference>
<name>A0ABD3PQQ5_9STRA</name>
<feature type="domain" description="Reverse transcriptase RNase H-like" evidence="8">
    <location>
        <begin position="1155"/>
        <end position="1283"/>
    </location>
</feature>
<dbReference type="InterPro" id="IPR043502">
    <property type="entry name" value="DNA/RNA_pol_sf"/>
</dbReference>
<feature type="region of interest" description="Disordered" evidence="7">
    <location>
        <begin position="1330"/>
        <end position="1350"/>
    </location>
</feature>
<evidence type="ECO:0000256" key="4">
    <source>
        <dbReference type="ARBA" id="ARBA00022759"/>
    </source>
</evidence>
<dbReference type="PANTHER" id="PTHR37984:SF15">
    <property type="entry name" value="INTEGRASE CATALYTIC DOMAIN-CONTAINING PROTEIN"/>
    <property type="match status" value="1"/>
</dbReference>
<sequence>MPIIGPSTLENRLQVFAKTDNAMFIPKALETVKYEGKTIQAYPIVGPDAPASERIYALLCNKHAAENAFLSPLQTISFYSSRCGMDAASSVCCAMGVSFCHQWCNPAVLEVLSYHDTTGAIINGAFDPSLMRRPIDDGTVDTRRPANVRFVHVRCTIDYHDLHHMNSPCMVKLEYFIPLPIGNVTFLNTAGNPVNRYTCIIPGDPFSLSTAEFRDQVLVPSGVGGPCGLLPPALGSTECTIGEINKWQQLQFKIASAAQDSIYHKLREHLAPGFSATAFATCEKITMAFQDEDGNSVSLTVLEYYNALLQGAVTFLEDESFQYNLANHFVNHLGAMSAICLKKPKLSQTKDFVKKTIGDTHSFMSKVMSAMGMNVPEDASDGPTFLSAAEKTLQRYKDGKRNGHRELSSPTDECWGCKGPHRYRDKHTKEIICPNKDARGVAELAARMHKEYLEAIRSRRKGWVPKDKIKFSQLSPSQKEAGQQYFLRQAQELSQKTPTSASTVSSLSSAPTHSHGRAYVVLPILHSADKCHECKPILPVQIDGQLPHITLVLGTMDTALENCPMIRCLFDTGACLSSGYAGFWLPILKAHPECIADLFTSDNGDYTPIILGGVVTGNDGDMSRHTTQLNLVVRLKLRYETTTHQPITHTIAIGSHVGVNTILGKTFIKSLHCHYDATSSVVEAKLLNVAPFPVADMFPQRYDCADKVSRSSGRPAKNYSSILHHSERRHNVIGPDDSSTGCATYFSDNTDRDLPAARIRVERGRKGRRKPNVYLDDRGHPDWQQSWEWIEEGSYGKLLSRRKRLHPMRAPWIPHSTQYLCDNLRIAHLSVDRQNQIIALIKCKWGVFRPEGMSIPVLDYECNIDTGTAPPVRSKAVNFGPRESEIMQPMIDKLESINQIRQVFDGEWLSPALLAPKPHQENVFDIDDYIWRLCVNYIGLNRVTKIIAYPIPRCDFAVVILFGHSMFRWLLDAPQGFHQIAVNRSSQEKLAFAGPYTQKYTYNVMPFGPVNADWDELAKSRGIDVGGSTGTKIIVDDIHSRGVDWDTSPILECQLGVCLRRRLSLNLKKCHLFSPRFEFVGHDIAEDGNHPAQSKFDLVRNWPQPRIVRGVASLLGFCMFYSCYIPWLEVRCKDLRLLCQQDYNTVLTSSITTTAKRFYLKTDFAQVGMGYVGCQPDNDDASLAAMHREVCGGPCEFLTNARGVGSPPRLKPICMGSRRNKGYETRLHSHLGEAFTLDWAINTNRLYTWGQRFTAINDCYSLKFVLSYEGNNSVILRVQMRLQLWAMDIVHRTRDFNVDSDYMSKLAHSTTFDPLLSKYLQSAAELRSKYPPPDGELTPDTMPGYRKPRKSITVSPPDIDCIPSVTIDGVPVDTEAQHVSSLFHSISVQQELFFDSISVYPITYVSSSHPIPQLVTTRSQARRLTLPQHITPDTPQPLQNHDVPSAARQLTRYHGIVVGLGGGHLAHALSSETLPIQNLAASDPDNAARSLFQDFLHIPHIFSTSHDLLQWVLTANNIYVDFFIAHCPSSISTQQRSQWFCTIASLIINCRCRHGMQLFCLLTPSKLEGIHILSSFHETLKQDLWITSTTSLQFPTFGDSIDDTATALLGVHRSTQSSVDALYINTPPQACCRTIYDLIHTPFNESTYAVSFARSHMNRMSANDTLVAIDPVPVPPPTSRYHSTRLYNLLPVKCEHDTTIGAGVFDTSHLFPPLDPQNDNLFGQSFGIEFDCMDARLVRPISPYEFAKGFGYSDQLTRKLAERSYFHLLLDGIPALTSSAILNCIVHRLWDIRNGSIPVDESTPFAAAAATAQVLFNGATGISLPDTDTWIRAYADDPETALIRHMIENPHTINKASLSKLHYVYQGLIHRSQIVVTANGMLALHEPIESTDDSISLQLVPRSLRNIVFIAFHANPIGGHFNAYRTFSRIRLRFFWPKMYHYISDLVHKCAACRFSNATLRKSSELVYNFPATEPMSVMHVDCYTAGHLEPCNMTAFGLLEGITEPNSTTFAAAIMRFQLRHGFFHTMVLDKDSKFYATFRDTARLLKLNTHTLSRANHDPMLVERIGRYLNKSLKIFNSEHSSDPRVAHEGLHMAMYAWNCAPVAALPRQALILEASRKLGRILINEHRAYHRELINSLHPDPKLFEPGDYVFARRTVQSSAKHVRVGKLEFACTGPWVVLRRLKGASYECKHTVSEKIDKFHASHLSPVPPGLVPFAPIDGPDHRFGQLHRPLRDDAYKAASLEGFLPYKPFQPFRRVRFADDQIPSATAPDPPLTTNIVDFQSWSHHEHSDRSLYFPSLWELNSELHNWDDHDTDTLIDDIHPLPPSDTISFLATPPSPSQLVASIIKSTSRLFFISWQLPSVPRREWHLVCVDLPSSLSLNPNCLSDGRYLVQFFICHPKDKLQHPRNQRWWLEYHAASTVARLHQGDYHILRPDSYAPIYAKELNLHPYCQWVNLLHHATYIHGPFEFTTINGRKTRDRISTFNWDILSQSSTRYDDAPPNLTHRDFTGIQFLRNYHTVLSDPTVRDRVVATHFLSPELPFPVPHGL</sequence>
<dbReference type="SUPFAM" id="SSF56672">
    <property type="entry name" value="DNA/RNA polymerases"/>
    <property type="match status" value="1"/>
</dbReference>
<protein>
    <submittedName>
        <fullName evidence="10">Uncharacterized protein</fullName>
    </submittedName>
</protein>
<dbReference type="InterPro" id="IPR043128">
    <property type="entry name" value="Rev_trsase/Diguanyl_cyclase"/>
</dbReference>